<reference evidence="2" key="1">
    <citation type="journal article" date="2020" name="Int. J. Syst. Evol. Microbiol.">
        <title>Aquipluma nitroreducens gen. nov. sp. nov., a novel facultatively anaerobic bacterium isolated from a freshwater lake.</title>
        <authorList>
            <person name="Watanabe M."/>
            <person name="Kojima H."/>
            <person name="Fukui M."/>
        </authorList>
    </citation>
    <scope>NUCLEOTIDE SEQUENCE</scope>
    <source>
        <strain evidence="2">MeG22</strain>
    </source>
</reference>
<organism evidence="2 3">
    <name type="scientific">Aquipluma nitroreducens</name>
    <dbReference type="NCBI Taxonomy" id="2010828"/>
    <lineage>
        <taxon>Bacteria</taxon>
        <taxon>Pseudomonadati</taxon>
        <taxon>Bacteroidota</taxon>
        <taxon>Bacteroidia</taxon>
        <taxon>Marinilabiliales</taxon>
        <taxon>Prolixibacteraceae</taxon>
        <taxon>Aquipluma</taxon>
    </lineage>
</organism>
<keyword evidence="1" id="KW-0472">Membrane</keyword>
<evidence type="ECO:0000313" key="2">
    <source>
        <dbReference type="EMBL" id="BBE20356.1"/>
    </source>
</evidence>
<name>A0A5K7SFU7_9BACT</name>
<accession>A0A5K7SFU7</accession>
<dbReference type="AlphaFoldDB" id="A0A5K7SFU7"/>
<dbReference type="EMBL" id="AP018694">
    <property type="protein sequence ID" value="BBE20356.1"/>
    <property type="molecule type" value="Genomic_DNA"/>
</dbReference>
<evidence type="ECO:0000313" key="3">
    <source>
        <dbReference type="Proteomes" id="UP001193389"/>
    </source>
</evidence>
<dbReference type="Proteomes" id="UP001193389">
    <property type="component" value="Chromosome"/>
</dbReference>
<feature type="transmembrane region" description="Helical" evidence="1">
    <location>
        <begin position="12"/>
        <end position="31"/>
    </location>
</feature>
<dbReference type="KEGG" id="anf:AQPE_4547"/>
<keyword evidence="1" id="KW-0812">Transmembrane</keyword>
<gene>
    <name evidence="2" type="ORF">AQPE_4547</name>
</gene>
<evidence type="ECO:0000256" key="1">
    <source>
        <dbReference type="SAM" id="Phobius"/>
    </source>
</evidence>
<protein>
    <submittedName>
        <fullName evidence="2">Uncharacterized protein</fullName>
    </submittedName>
</protein>
<proteinExistence type="predicted"/>
<sequence>MCEIKRPFKALLIESIIIFSIIYEHLFHWGVKIKKVNEK</sequence>
<keyword evidence="3" id="KW-1185">Reference proteome</keyword>
<keyword evidence="1" id="KW-1133">Transmembrane helix</keyword>